<keyword evidence="1" id="KW-0862">Zinc</keyword>
<dbReference type="PROSITE" id="PS50089">
    <property type="entry name" value="ZF_RING_2"/>
    <property type="match status" value="1"/>
</dbReference>
<dbReference type="InterPro" id="IPR013083">
    <property type="entry name" value="Znf_RING/FYVE/PHD"/>
</dbReference>
<dbReference type="SUPFAM" id="SSF57850">
    <property type="entry name" value="RING/U-box"/>
    <property type="match status" value="1"/>
</dbReference>
<evidence type="ECO:0000313" key="4">
    <source>
        <dbReference type="Proteomes" id="UP000053611"/>
    </source>
</evidence>
<dbReference type="GO" id="GO:0008270">
    <property type="term" value="F:zinc ion binding"/>
    <property type="evidence" value="ECO:0007669"/>
    <property type="project" value="UniProtKB-KW"/>
</dbReference>
<organism evidence="3 4">
    <name type="scientific">Cutaneotrichosporon oleaginosum</name>
    <dbReference type="NCBI Taxonomy" id="879819"/>
    <lineage>
        <taxon>Eukaryota</taxon>
        <taxon>Fungi</taxon>
        <taxon>Dikarya</taxon>
        <taxon>Basidiomycota</taxon>
        <taxon>Agaricomycotina</taxon>
        <taxon>Tremellomycetes</taxon>
        <taxon>Trichosporonales</taxon>
        <taxon>Trichosporonaceae</taxon>
        <taxon>Cutaneotrichosporon</taxon>
    </lineage>
</organism>
<proteinExistence type="predicted"/>
<keyword evidence="4" id="KW-1185">Reference proteome</keyword>
<evidence type="ECO:0000259" key="2">
    <source>
        <dbReference type="PROSITE" id="PS50089"/>
    </source>
</evidence>
<keyword evidence="1" id="KW-0479">Metal-binding</keyword>
<evidence type="ECO:0000256" key="1">
    <source>
        <dbReference type="PROSITE-ProRule" id="PRU00175"/>
    </source>
</evidence>
<feature type="domain" description="RING-type" evidence="2">
    <location>
        <begin position="208"/>
        <end position="247"/>
    </location>
</feature>
<dbReference type="Pfam" id="PF13920">
    <property type="entry name" value="zf-C3HC4_3"/>
    <property type="match status" value="1"/>
</dbReference>
<dbReference type="EMBL" id="KQ087200">
    <property type="protein sequence ID" value="KLT42893.1"/>
    <property type="molecule type" value="Genomic_DNA"/>
</dbReference>
<dbReference type="InterPro" id="IPR001841">
    <property type="entry name" value="Znf_RING"/>
</dbReference>
<dbReference type="AlphaFoldDB" id="A0A0J0XP66"/>
<reference evidence="3 4" key="1">
    <citation type="submission" date="2015-03" db="EMBL/GenBank/DDBJ databases">
        <title>Genomics and transcriptomics of the oil-accumulating basidiomycete yeast T. oleaginosus allow insights into substrate utilization and the diverse evolutionary trajectories of mating systems in fungi.</title>
        <authorList>
            <consortium name="DOE Joint Genome Institute"/>
            <person name="Kourist R."/>
            <person name="Kracht O."/>
            <person name="Bracharz F."/>
            <person name="Lipzen A."/>
            <person name="Nolan M."/>
            <person name="Ohm R."/>
            <person name="Grigoriev I."/>
            <person name="Sun S."/>
            <person name="Heitman J."/>
            <person name="Bruck T."/>
            <person name="Nowrousian M."/>
        </authorList>
    </citation>
    <scope>NUCLEOTIDE SEQUENCE [LARGE SCALE GENOMIC DNA]</scope>
    <source>
        <strain evidence="3 4">IBC0246</strain>
    </source>
</reference>
<dbReference type="RefSeq" id="XP_018279384.1">
    <property type="nucleotide sequence ID" value="XM_018427367.1"/>
</dbReference>
<gene>
    <name evidence="3" type="ORF">CC85DRAFT_71681</name>
</gene>
<dbReference type="GeneID" id="28987970"/>
<dbReference type="Gene3D" id="3.30.40.10">
    <property type="entry name" value="Zinc/RING finger domain, C3HC4 (zinc finger)"/>
    <property type="match status" value="1"/>
</dbReference>
<dbReference type="Proteomes" id="UP000053611">
    <property type="component" value="Unassembled WGS sequence"/>
</dbReference>
<keyword evidence="1" id="KW-0863">Zinc-finger</keyword>
<sequence>MLWSEFENAWKSAWDDIYESQDYARFAVDRVSIATLRDCHEKTIGHYPFPFQIIIEDSLSATLERWPELKTTTRRIYPNLSHYTFPQLLHFLYGLVSAHNWRDQLQAPISYYYAPHYALLVLPVRHPVAQGTPAPLAFPVRLPRHTGNVTAPGAPHPPAALEIVRPAPWTSPAINKDAYFGPTLAPATPDDPKSPTSAPFPDRPPRFCVFCHAKPSDQAPYQCMHVALCGDCLSRIVRRRGMCPVCSNDSLRPSERWRVYFP</sequence>
<accession>A0A0J0XP66</accession>
<name>A0A0J0XP66_9TREE</name>
<protein>
    <recommendedName>
        <fullName evidence="2">RING-type domain-containing protein</fullName>
    </recommendedName>
</protein>
<evidence type="ECO:0000313" key="3">
    <source>
        <dbReference type="EMBL" id="KLT42893.1"/>
    </source>
</evidence>